<proteinExistence type="predicted"/>
<gene>
    <name evidence="2" type="ORF">RF679_17685</name>
</gene>
<dbReference type="RefSeq" id="WP_309481947.1">
    <property type="nucleotide sequence ID" value="NZ_CP133720.1"/>
</dbReference>
<evidence type="ECO:0000313" key="3">
    <source>
        <dbReference type="Proteomes" id="UP001181355"/>
    </source>
</evidence>
<accession>A0ABY9RIF1</accession>
<name>A0ABY9RIF1_9BURK</name>
<dbReference type="Proteomes" id="UP001181355">
    <property type="component" value="Chromosome"/>
</dbReference>
<keyword evidence="3" id="KW-1185">Reference proteome</keyword>
<evidence type="ECO:0000256" key="1">
    <source>
        <dbReference type="SAM" id="MobiDB-lite"/>
    </source>
</evidence>
<feature type="region of interest" description="Disordered" evidence="1">
    <location>
        <begin position="53"/>
        <end position="81"/>
    </location>
</feature>
<evidence type="ECO:0000313" key="2">
    <source>
        <dbReference type="EMBL" id="WMW80454.1"/>
    </source>
</evidence>
<sequence>MKIYAKIGLGLICFGFFLSVLGAIAIRTHAPIIEANQKKAAALDTTQAVKQETQAASAPATPVATQSSASVAAQNSSVKKP</sequence>
<protein>
    <submittedName>
        <fullName evidence="2">Uncharacterized protein</fullName>
    </submittedName>
</protein>
<dbReference type="EMBL" id="CP133720">
    <property type="protein sequence ID" value="WMW80454.1"/>
    <property type="molecule type" value="Genomic_DNA"/>
</dbReference>
<organism evidence="2 3">
    <name type="scientific">Undibacterium cyanobacteriorum</name>
    <dbReference type="NCBI Taxonomy" id="3073561"/>
    <lineage>
        <taxon>Bacteria</taxon>
        <taxon>Pseudomonadati</taxon>
        <taxon>Pseudomonadota</taxon>
        <taxon>Betaproteobacteria</taxon>
        <taxon>Burkholderiales</taxon>
        <taxon>Oxalobacteraceae</taxon>
        <taxon>Undibacterium</taxon>
    </lineage>
</organism>
<reference evidence="2" key="1">
    <citation type="submission" date="2023-09" db="EMBL/GenBank/DDBJ databases">
        <title>Undibacterium sp. 20NA77.5 isolated from freshwater.</title>
        <authorList>
            <person name="Le V."/>
            <person name="Ko S.-R."/>
            <person name="Ahn C.-Y."/>
            <person name="Oh H.-M."/>
        </authorList>
    </citation>
    <scope>NUCLEOTIDE SEQUENCE</scope>
    <source>
        <strain evidence="2">20NA77.5</strain>
    </source>
</reference>